<feature type="compositionally biased region" description="Low complexity" evidence="1">
    <location>
        <begin position="139"/>
        <end position="152"/>
    </location>
</feature>
<keyword evidence="2" id="KW-0732">Signal</keyword>
<feature type="region of interest" description="Disordered" evidence="1">
    <location>
        <begin position="359"/>
        <end position="407"/>
    </location>
</feature>
<dbReference type="Proteomes" id="UP001150879">
    <property type="component" value="Unassembled WGS sequence"/>
</dbReference>
<comment type="caution">
    <text evidence="3">The sequence shown here is derived from an EMBL/GenBank/DDBJ whole genome shotgun (WGS) entry which is preliminary data.</text>
</comment>
<evidence type="ECO:0000256" key="1">
    <source>
        <dbReference type="SAM" id="MobiDB-lite"/>
    </source>
</evidence>
<name>A0A9W9MQ18_9EURO</name>
<feature type="compositionally biased region" description="Low complexity" evidence="1">
    <location>
        <begin position="375"/>
        <end position="397"/>
    </location>
</feature>
<reference evidence="3" key="1">
    <citation type="submission" date="2022-11" db="EMBL/GenBank/DDBJ databases">
        <authorList>
            <person name="Petersen C."/>
        </authorList>
    </citation>
    <scope>NUCLEOTIDE SEQUENCE</scope>
    <source>
        <strain evidence="3">IBT 16849</strain>
    </source>
</reference>
<protein>
    <submittedName>
        <fullName evidence="3">Uncharacterized protein</fullName>
    </submittedName>
</protein>
<reference evidence="3" key="2">
    <citation type="journal article" date="2023" name="IMA Fungus">
        <title>Comparative genomic study of the Penicillium genus elucidates a diverse pangenome and 15 lateral gene transfer events.</title>
        <authorList>
            <person name="Petersen C."/>
            <person name="Sorensen T."/>
            <person name="Nielsen M.R."/>
            <person name="Sondergaard T.E."/>
            <person name="Sorensen J.L."/>
            <person name="Fitzpatrick D.A."/>
            <person name="Frisvad J.C."/>
            <person name="Nielsen K.L."/>
        </authorList>
    </citation>
    <scope>NUCLEOTIDE SEQUENCE</scope>
    <source>
        <strain evidence="3">IBT 16849</strain>
    </source>
</reference>
<feature type="region of interest" description="Disordered" evidence="1">
    <location>
        <begin position="259"/>
        <end position="296"/>
    </location>
</feature>
<sequence>MVKTTYALTLFAAVSLAAPVPQLTGRAEKQASVEHKNLIEGIPIIGPILGGQKQDVKRDNAQPQHHNIIDDLPIIGRLLGNANQNQRRDIAQDGISGLPLLGGLFGSHKHTGGANGINKRGSGGQNYGQNSGQNGGQNYGQNAGQNSGQNVGQNGGSGWKRSLESSLSSIPIIGELLKNKPSHKHIETPPKQLNTRQAGRPKGIFGLLESLTSGKPVSKSHKRAAEFDQLESMDDLLEGAVATGMDAASAADSFISMRRDESVAPTASQAQKGNQKGSQNQEAKESKASSGLLGTLMGKEGPLGAIMGNAHHGVGLLPMRRDANELEARQAPPIQGASLTSVLLEGGALGKVTKLLSGGAETKHDTNSPLKIGDSSTAGPPNPASGAGPHSGPGLAAQKQGSKAASE</sequence>
<dbReference type="AlphaFoldDB" id="A0A9W9MQ18"/>
<evidence type="ECO:0000313" key="4">
    <source>
        <dbReference type="Proteomes" id="UP001150879"/>
    </source>
</evidence>
<keyword evidence="4" id="KW-1185">Reference proteome</keyword>
<organism evidence="3 4">
    <name type="scientific">Penicillium cf. griseofulvum</name>
    <dbReference type="NCBI Taxonomy" id="2972120"/>
    <lineage>
        <taxon>Eukaryota</taxon>
        <taxon>Fungi</taxon>
        <taxon>Dikarya</taxon>
        <taxon>Ascomycota</taxon>
        <taxon>Pezizomycotina</taxon>
        <taxon>Eurotiomycetes</taxon>
        <taxon>Eurotiomycetidae</taxon>
        <taxon>Eurotiales</taxon>
        <taxon>Aspergillaceae</taxon>
        <taxon>Penicillium</taxon>
    </lineage>
</organism>
<evidence type="ECO:0000313" key="3">
    <source>
        <dbReference type="EMBL" id="KAJ5205318.1"/>
    </source>
</evidence>
<dbReference type="OrthoDB" id="4366053at2759"/>
<evidence type="ECO:0000256" key="2">
    <source>
        <dbReference type="SAM" id="SignalP"/>
    </source>
</evidence>
<feature type="signal peptide" evidence="2">
    <location>
        <begin position="1"/>
        <end position="17"/>
    </location>
</feature>
<feature type="chain" id="PRO_5040797340" evidence="2">
    <location>
        <begin position="18"/>
        <end position="407"/>
    </location>
</feature>
<gene>
    <name evidence="3" type="ORF">N7472_001766</name>
</gene>
<proteinExistence type="predicted"/>
<feature type="region of interest" description="Disordered" evidence="1">
    <location>
        <begin position="111"/>
        <end position="162"/>
    </location>
</feature>
<accession>A0A9W9MQ18</accession>
<dbReference type="EMBL" id="JAPQKP010000002">
    <property type="protein sequence ID" value="KAJ5205318.1"/>
    <property type="molecule type" value="Genomic_DNA"/>
</dbReference>
<feature type="compositionally biased region" description="Polar residues" evidence="1">
    <location>
        <begin position="265"/>
        <end position="281"/>
    </location>
</feature>